<dbReference type="RefSeq" id="WP_208354718.1">
    <property type="nucleotide sequence ID" value="NZ_JAALHA020000020.1"/>
</dbReference>
<organism evidence="2 3">
    <name type="scientific">Aetokthonos hydrillicola Thurmond2011</name>
    <dbReference type="NCBI Taxonomy" id="2712845"/>
    <lineage>
        <taxon>Bacteria</taxon>
        <taxon>Bacillati</taxon>
        <taxon>Cyanobacteriota</taxon>
        <taxon>Cyanophyceae</taxon>
        <taxon>Nostocales</taxon>
        <taxon>Hapalosiphonaceae</taxon>
        <taxon>Aetokthonos</taxon>
    </lineage>
</organism>
<evidence type="ECO:0000313" key="3">
    <source>
        <dbReference type="Proteomes" id="UP000667802"/>
    </source>
</evidence>
<dbReference type="EMBL" id="JAALHA020000020">
    <property type="protein sequence ID" value="MDR9898882.1"/>
    <property type="molecule type" value="Genomic_DNA"/>
</dbReference>
<feature type="signal peptide" evidence="1">
    <location>
        <begin position="1"/>
        <end position="21"/>
    </location>
</feature>
<keyword evidence="3" id="KW-1185">Reference proteome</keyword>
<dbReference type="AlphaFoldDB" id="A0AAP5IC34"/>
<proteinExistence type="predicted"/>
<name>A0AAP5IC34_9CYAN</name>
<protein>
    <submittedName>
        <fullName evidence="2">Uncharacterized protein</fullName>
    </submittedName>
</protein>
<evidence type="ECO:0000256" key="1">
    <source>
        <dbReference type="SAM" id="SignalP"/>
    </source>
</evidence>
<feature type="chain" id="PRO_5042869626" evidence="1">
    <location>
        <begin position="22"/>
        <end position="157"/>
    </location>
</feature>
<comment type="caution">
    <text evidence="2">The sequence shown here is derived from an EMBL/GenBank/DDBJ whole genome shotgun (WGS) entry which is preliminary data.</text>
</comment>
<dbReference type="Proteomes" id="UP000667802">
    <property type="component" value="Unassembled WGS sequence"/>
</dbReference>
<evidence type="ECO:0000313" key="2">
    <source>
        <dbReference type="EMBL" id="MDR9898882.1"/>
    </source>
</evidence>
<accession>A0AAP5IC34</accession>
<reference evidence="3" key="1">
    <citation type="journal article" date="2021" name="Science">
        <title>Hunting the eagle killer: A cyanobacterial neurotoxin causes vacuolar myelinopathy.</title>
        <authorList>
            <person name="Breinlinger S."/>
            <person name="Phillips T.J."/>
            <person name="Haram B.N."/>
            <person name="Mares J."/>
            <person name="Martinez Yerena J.A."/>
            <person name="Hrouzek P."/>
            <person name="Sobotka R."/>
            <person name="Henderson W.M."/>
            <person name="Schmieder P."/>
            <person name="Williams S.M."/>
            <person name="Lauderdale J.D."/>
            <person name="Wilde H.D."/>
            <person name="Gerrin W."/>
            <person name="Kust A."/>
            <person name="Washington J.W."/>
            <person name="Wagner C."/>
            <person name="Geier B."/>
            <person name="Liebeke M."/>
            <person name="Enke H."/>
            <person name="Niedermeyer T.H.J."/>
            <person name="Wilde S.B."/>
        </authorList>
    </citation>
    <scope>NUCLEOTIDE SEQUENCE [LARGE SCALE GENOMIC DNA]</scope>
    <source>
        <strain evidence="3">Thurmond2011</strain>
    </source>
</reference>
<keyword evidence="1" id="KW-0732">Signal</keyword>
<sequence>MRKPKFVSLAGMALVASVAFAPLMTAKPAQAESKCSGTGVYLVTTDNGAGPQFTFKVAPDESVTGFFSNNLTPDQGVYSCRGNQFKFRSIEFSLADQNTGTPASIIRIDGNFEYDPGEKTISGTYEVKLFPLYSNPFEDGGPVLLKRAFTGVRIPVR</sequence>
<gene>
    <name evidence="2" type="ORF">G7B40_030640</name>
</gene>